<feature type="signal peptide" evidence="4">
    <location>
        <begin position="1"/>
        <end position="23"/>
    </location>
</feature>
<evidence type="ECO:0000256" key="1">
    <source>
        <dbReference type="ARBA" id="ARBA00022737"/>
    </source>
</evidence>
<comment type="caution">
    <text evidence="5">The sequence shown here is derived from an EMBL/GenBank/DDBJ whole genome shotgun (WGS) entry which is preliminary data.</text>
</comment>
<dbReference type="RefSeq" id="WP_216009021.1">
    <property type="nucleotide sequence ID" value="NZ_JAHKPV010000021.1"/>
</dbReference>
<dbReference type="PANTHER" id="PTHR44858">
    <property type="entry name" value="TETRATRICOPEPTIDE REPEAT PROTEIN 6"/>
    <property type="match status" value="1"/>
</dbReference>
<reference evidence="5 6" key="1">
    <citation type="submission" date="2021-05" db="EMBL/GenBank/DDBJ databases">
        <title>Draft genomes of bacteria isolated from model marine particles.</title>
        <authorList>
            <person name="Datta M.S."/>
            <person name="Schwartzman J.A."/>
            <person name="Enke T.N."/>
            <person name="Saavedra J."/>
            <person name="Cermak N."/>
            <person name="Cordero O.X."/>
        </authorList>
    </citation>
    <scope>NUCLEOTIDE SEQUENCE [LARGE SCALE GENOMIC DNA]</scope>
    <source>
        <strain evidence="5 6">D2M19</strain>
    </source>
</reference>
<dbReference type="PANTHER" id="PTHR44858:SF1">
    <property type="entry name" value="UDP-N-ACETYLGLUCOSAMINE--PEPTIDE N-ACETYLGLUCOSAMINYLTRANSFERASE SPINDLY-RELATED"/>
    <property type="match status" value="1"/>
</dbReference>
<dbReference type="PROSITE" id="PS50005">
    <property type="entry name" value="TPR"/>
    <property type="match status" value="1"/>
</dbReference>
<feature type="repeat" description="TPR" evidence="3">
    <location>
        <begin position="57"/>
        <end position="90"/>
    </location>
</feature>
<dbReference type="InterPro" id="IPR019734">
    <property type="entry name" value="TPR_rpt"/>
</dbReference>
<dbReference type="InterPro" id="IPR050498">
    <property type="entry name" value="Ycf3"/>
</dbReference>
<evidence type="ECO:0000256" key="4">
    <source>
        <dbReference type="SAM" id="SignalP"/>
    </source>
</evidence>
<gene>
    <name evidence="5" type="ORF">KO508_14470</name>
</gene>
<dbReference type="EMBL" id="JAHKPV010000021">
    <property type="protein sequence ID" value="MBU2875208.1"/>
    <property type="molecule type" value="Genomic_DNA"/>
</dbReference>
<organism evidence="5 6">
    <name type="scientific">Marinobacter salexigens</name>
    <dbReference type="NCBI Taxonomy" id="1925763"/>
    <lineage>
        <taxon>Bacteria</taxon>
        <taxon>Pseudomonadati</taxon>
        <taxon>Pseudomonadota</taxon>
        <taxon>Gammaproteobacteria</taxon>
        <taxon>Pseudomonadales</taxon>
        <taxon>Marinobacteraceae</taxon>
        <taxon>Marinobacter</taxon>
    </lineage>
</organism>
<evidence type="ECO:0000313" key="6">
    <source>
        <dbReference type="Proteomes" id="UP000753376"/>
    </source>
</evidence>
<keyword evidence="1" id="KW-0677">Repeat</keyword>
<keyword evidence="2 3" id="KW-0802">TPR repeat</keyword>
<proteinExistence type="predicted"/>
<name>A0ABS6AAJ6_9GAMM</name>
<dbReference type="SMART" id="SM00028">
    <property type="entry name" value="TPR"/>
    <property type="match status" value="2"/>
</dbReference>
<feature type="chain" id="PRO_5045837237" evidence="4">
    <location>
        <begin position="24"/>
        <end position="175"/>
    </location>
</feature>
<sequence>MVSDYCFFSLRLLKALRAFCRFAALSLSLTLATLMVGCATQPVEPKVKTTVGDPQQALVLAQKGSAAYEQGDISGAIEAWQRAVELNHNDAAVLNNLALLLKQKHRFKDAAELLAKGIKQSPNVADLHYNLAIISEIYLLDLDRALTHYKRYQALSANEDKKVTGWIADLERRLD</sequence>
<dbReference type="Pfam" id="PF13414">
    <property type="entry name" value="TPR_11"/>
    <property type="match status" value="1"/>
</dbReference>
<evidence type="ECO:0000313" key="5">
    <source>
        <dbReference type="EMBL" id="MBU2875208.1"/>
    </source>
</evidence>
<dbReference type="Proteomes" id="UP000753376">
    <property type="component" value="Unassembled WGS sequence"/>
</dbReference>
<keyword evidence="6" id="KW-1185">Reference proteome</keyword>
<accession>A0ABS6AAJ6</accession>
<evidence type="ECO:0000256" key="3">
    <source>
        <dbReference type="PROSITE-ProRule" id="PRU00339"/>
    </source>
</evidence>
<evidence type="ECO:0000256" key="2">
    <source>
        <dbReference type="ARBA" id="ARBA00022803"/>
    </source>
</evidence>
<keyword evidence="4" id="KW-0732">Signal</keyword>
<protein>
    <submittedName>
        <fullName evidence="5">Tetratricopeptide repeat protein</fullName>
    </submittedName>
</protein>